<evidence type="ECO:0000256" key="7">
    <source>
        <dbReference type="PROSITE-ProRule" id="PRU00221"/>
    </source>
</evidence>
<dbReference type="Pfam" id="PF00400">
    <property type="entry name" value="WD40"/>
    <property type="match status" value="3"/>
</dbReference>
<evidence type="ECO:0000313" key="9">
    <source>
        <dbReference type="Proteomes" id="UP000789396"/>
    </source>
</evidence>
<proteinExistence type="inferred from homology"/>
<dbReference type="PROSITE" id="PS50294">
    <property type="entry name" value="WD_REPEATS_REGION"/>
    <property type="match status" value="1"/>
</dbReference>
<dbReference type="EMBL" id="CAJVPZ010019285">
    <property type="protein sequence ID" value="CAG8693289.1"/>
    <property type="molecule type" value="Genomic_DNA"/>
</dbReference>
<dbReference type="InterPro" id="IPR001680">
    <property type="entry name" value="WD40_rpt"/>
</dbReference>
<organism evidence="8 9">
    <name type="scientific">Racocetra fulgida</name>
    <dbReference type="NCBI Taxonomy" id="60492"/>
    <lineage>
        <taxon>Eukaryota</taxon>
        <taxon>Fungi</taxon>
        <taxon>Fungi incertae sedis</taxon>
        <taxon>Mucoromycota</taxon>
        <taxon>Glomeromycotina</taxon>
        <taxon>Glomeromycetes</taxon>
        <taxon>Diversisporales</taxon>
        <taxon>Gigasporaceae</taxon>
        <taxon>Racocetra</taxon>
    </lineage>
</organism>
<name>A0A9N9ESN5_9GLOM</name>
<dbReference type="GO" id="GO:0003723">
    <property type="term" value="F:RNA binding"/>
    <property type="evidence" value="ECO:0007669"/>
    <property type="project" value="TreeGrafter"/>
</dbReference>
<keyword evidence="3" id="KW-0677">Repeat</keyword>
<protein>
    <recommendedName>
        <fullName evidence="6">Serine-threonine kinase receptor-associated protein</fullName>
    </recommendedName>
</protein>
<dbReference type="OrthoDB" id="408728at2759"/>
<evidence type="ECO:0000256" key="6">
    <source>
        <dbReference type="ARBA" id="ARBA00040390"/>
    </source>
</evidence>
<feature type="non-terminal residue" evidence="8">
    <location>
        <position position="158"/>
    </location>
</feature>
<dbReference type="PROSITE" id="PS50082">
    <property type="entry name" value="WD_REPEATS_2"/>
    <property type="match status" value="2"/>
</dbReference>
<evidence type="ECO:0000256" key="4">
    <source>
        <dbReference type="ARBA" id="ARBA00023187"/>
    </source>
</evidence>
<evidence type="ECO:0000313" key="8">
    <source>
        <dbReference type="EMBL" id="CAG8693289.1"/>
    </source>
</evidence>
<dbReference type="GO" id="GO:0032797">
    <property type="term" value="C:SMN complex"/>
    <property type="evidence" value="ECO:0007669"/>
    <property type="project" value="TreeGrafter"/>
</dbReference>
<dbReference type="InterPro" id="IPR015943">
    <property type="entry name" value="WD40/YVTN_repeat-like_dom_sf"/>
</dbReference>
<dbReference type="PANTHER" id="PTHR19877">
    <property type="entry name" value="EUKARYOTIC TRANSLATION INITIATION FACTOR 3 SUBUNIT I"/>
    <property type="match status" value="1"/>
</dbReference>
<keyword evidence="2" id="KW-0507">mRNA processing</keyword>
<dbReference type="SMART" id="SM00320">
    <property type="entry name" value="WD40"/>
    <property type="match status" value="3"/>
</dbReference>
<comment type="caution">
    <text evidence="8">The sequence shown here is derived from an EMBL/GenBank/DDBJ whole genome shotgun (WGS) entry which is preliminary data.</text>
</comment>
<keyword evidence="9" id="KW-1185">Reference proteome</keyword>
<dbReference type="SUPFAM" id="SSF50978">
    <property type="entry name" value="WD40 repeat-like"/>
    <property type="match status" value="1"/>
</dbReference>
<gene>
    <name evidence="8" type="ORF">RFULGI_LOCUS10096</name>
</gene>
<keyword evidence="1 7" id="KW-0853">WD repeat</keyword>
<sequence>MLRDGPTGDWIGTFMGHKGAVWSAKLSKDASKAVTASADFTAKVWDTYTGDVLYSYSHGHIVRSADISDDGTRIISGGQEKKLRIFDLNKPENAAMETEGHDSTIKSVIWDGERNVVLSAGDDKEIRFNQINTFKAEHPITSMELSADGKYITSTAGK</sequence>
<dbReference type="PANTHER" id="PTHR19877:SF13">
    <property type="entry name" value="SERINE-THREONINE KINASE RECEPTOR-ASSOCIATED PROTEIN"/>
    <property type="match status" value="1"/>
</dbReference>
<dbReference type="GO" id="GO:0000387">
    <property type="term" value="P:spliceosomal snRNP assembly"/>
    <property type="evidence" value="ECO:0007669"/>
    <property type="project" value="TreeGrafter"/>
</dbReference>
<evidence type="ECO:0000256" key="3">
    <source>
        <dbReference type="ARBA" id="ARBA00022737"/>
    </source>
</evidence>
<reference evidence="8" key="1">
    <citation type="submission" date="2021-06" db="EMBL/GenBank/DDBJ databases">
        <authorList>
            <person name="Kallberg Y."/>
            <person name="Tangrot J."/>
            <person name="Rosling A."/>
        </authorList>
    </citation>
    <scope>NUCLEOTIDE SEQUENCE</scope>
    <source>
        <strain evidence="8">IN212</strain>
    </source>
</reference>
<feature type="repeat" description="WD" evidence="7">
    <location>
        <begin position="14"/>
        <end position="55"/>
    </location>
</feature>
<comment type="similarity">
    <text evidence="5">Belongs to the WD repeat STRAP family.</text>
</comment>
<dbReference type="AlphaFoldDB" id="A0A9N9ESN5"/>
<evidence type="ECO:0000256" key="1">
    <source>
        <dbReference type="ARBA" id="ARBA00022574"/>
    </source>
</evidence>
<evidence type="ECO:0000256" key="5">
    <source>
        <dbReference type="ARBA" id="ARBA00038394"/>
    </source>
</evidence>
<evidence type="ECO:0000256" key="2">
    <source>
        <dbReference type="ARBA" id="ARBA00022664"/>
    </source>
</evidence>
<accession>A0A9N9ESN5</accession>
<dbReference type="Gene3D" id="2.130.10.10">
    <property type="entry name" value="YVTN repeat-like/Quinoprotein amine dehydrogenase"/>
    <property type="match status" value="1"/>
</dbReference>
<keyword evidence="4" id="KW-0508">mRNA splicing</keyword>
<dbReference type="Proteomes" id="UP000789396">
    <property type="component" value="Unassembled WGS sequence"/>
</dbReference>
<dbReference type="InterPro" id="IPR036322">
    <property type="entry name" value="WD40_repeat_dom_sf"/>
</dbReference>
<feature type="repeat" description="WD" evidence="7">
    <location>
        <begin position="55"/>
        <end position="96"/>
    </location>
</feature>